<proteinExistence type="predicted"/>
<feature type="compositionally biased region" description="Polar residues" evidence="1">
    <location>
        <begin position="18"/>
        <end position="28"/>
    </location>
</feature>
<protein>
    <submittedName>
        <fullName evidence="2">Uncharacterized protein</fullName>
    </submittedName>
</protein>
<evidence type="ECO:0000313" key="3">
    <source>
        <dbReference type="Proteomes" id="UP000008311"/>
    </source>
</evidence>
<reference evidence="3" key="1">
    <citation type="journal article" date="2010" name="Nat. Biotechnol.">
        <title>Draft genome sequence of the oilseed species Ricinus communis.</title>
        <authorList>
            <person name="Chan A.P."/>
            <person name="Crabtree J."/>
            <person name="Zhao Q."/>
            <person name="Lorenzi H."/>
            <person name="Orvis J."/>
            <person name="Puiu D."/>
            <person name="Melake-Berhan A."/>
            <person name="Jones K.M."/>
            <person name="Redman J."/>
            <person name="Chen G."/>
            <person name="Cahoon E.B."/>
            <person name="Gedil M."/>
            <person name="Stanke M."/>
            <person name="Haas B.J."/>
            <person name="Wortman J.R."/>
            <person name="Fraser-Liggett C.M."/>
            <person name="Ravel J."/>
            <person name="Rabinowicz P.D."/>
        </authorList>
    </citation>
    <scope>NUCLEOTIDE SEQUENCE [LARGE SCALE GENOMIC DNA]</scope>
    <source>
        <strain evidence="3">cv. Hale</strain>
    </source>
</reference>
<accession>B9SCL4</accession>
<feature type="region of interest" description="Disordered" evidence="1">
    <location>
        <begin position="1"/>
        <end position="60"/>
    </location>
</feature>
<gene>
    <name evidence="2" type="ORF">RCOM_0475300</name>
</gene>
<dbReference type="EMBL" id="EQ973922">
    <property type="protein sequence ID" value="EEF38673.1"/>
    <property type="molecule type" value="Genomic_DNA"/>
</dbReference>
<organism evidence="2 3">
    <name type="scientific">Ricinus communis</name>
    <name type="common">Castor bean</name>
    <dbReference type="NCBI Taxonomy" id="3988"/>
    <lineage>
        <taxon>Eukaryota</taxon>
        <taxon>Viridiplantae</taxon>
        <taxon>Streptophyta</taxon>
        <taxon>Embryophyta</taxon>
        <taxon>Tracheophyta</taxon>
        <taxon>Spermatophyta</taxon>
        <taxon>Magnoliopsida</taxon>
        <taxon>eudicotyledons</taxon>
        <taxon>Gunneridae</taxon>
        <taxon>Pentapetalae</taxon>
        <taxon>rosids</taxon>
        <taxon>fabids</taxon>
        <taxon>Malpighiales</taxon>
        <taxon>Euphorbiaceae</taxon>
        <taxon>Acalyphoideae</taxon>
        <taxon>Acalypheae</taxon>
        <taxon>Ricinus</taxon>
    </lineage>
</organism>
<name>B9SCL4_RICCO</name>
<keyword evidence="3" id="KW-1185">Reference proteome</keyword>
<sequence length="164" mass="19160">MEKEEQEKMANYSEEEQQLISGQEQIANYSDEEQQLISGQEQEDDHIQQEQEDDHIQQEQVELQTDVSVSYNEFDEELLTLVQEHFKAYQLFLLQDSCNDCQCMPDYSQLTTFLTPDSSFLTPWSWNPDAEANSEHQKEERKLITGPGSFFSYDVNSPLDFLAI</sequence>
<dbReference type="Proteomes" id="UP000008311">
    <property type="component" value="Unassembled WGS sequence"/>
</dbReference>
<evidence type="ECO:0000313" key="2">
    <source>
        <dbReference type="EMBL" id="EEF38673.1"/>
    </source>
</evidence>
<feature type="compositionally biased region" description="Basic and acidic residues" evidence="1">
    <location>
        <begin position="45"/>
        <end position="57"/>
    </location>
</feature>
<dbReference type="AlphaFoldDB" id="B9SCL4"/>
<dbReference type="InParanoid" id="B9SCL4"/>
<evidence type="ECO:0000256" key="1">
    <source>
        <dbReference type="SAM" id="MobiDB-lite"/>
    </source>
</evidence>